<accession>A0A6J7SWF3</accession>
<organism evidence="1">
    <name type="scientific">freshwater metagenome</name>
    <dbReference type="NCBI Taxonomy" id="449393"/>
    <lineage>
        <taxon>unclassified sequences</taxon>
        <taxon>metagenomes</taxon>
        <taxon>ecological metagenomes</taxon>
    </lineage>
</organism>
<proteinExistence type="predicted"/>
<evidence type="ECO:0000313" key="1">
    <source>
        <dbReference type="EMBL" id="CAB5044608.1"/>
    </source>
</evidence>
<dbReference type="EMBL" id="CAFBQI010000005">
    <property type="protein sequence ID" value="CAB5044608.1"/>
    <property type="molecule type" value="Genomic_DNA"/>
</dbReference>
<name>A0A6J7SWF3_9ZZZZ</name>
<dbReference type="AlphaFoldDB" id="A0A6J7SWF3"/>
<dbReference type="Gene3D" id="3.30.460.40">
    <property type="match status" value="1"/>
</dbReference>
<protein>
    <submittedName>
        <fullName evidence="1">Unannotated protein</fullName>
    </submittedName>
</protein>
<sequence length="250" mass="28822">MLTDPLLEGYRIVDSAGKNNLVVRLIGGLGVAAHNHRPLPPELEREFADIDLVIGRKDGRALSDFLVGIGYEANQRFNSLHGAKRMLFYDKENQRQVDVFVSQFQMCHSLVLEQHLKIHPRSLTPEHLLLTKLQIVEINRKDLLDVLRILYMHWNVDLPNECPGFSIERLNEVLSHDWGWFTTVNDNLEKVKSFAPTVLSQEKADEVLKSTHDLQQRIESSPKSTKWKTRALVGRRKVWYEIPEEVNGRA</sequence>
<reference evidence="1" key="1">
    <citation type="submission" date="2020-05" db="EMBL/GenBank/DDBJ databases">
        <authorList>
            <person name="Chiriac C."/>
            <person name="Salcher M."/>
            <person name="Ghai R."/>
            <person name="Kavagutti S V."/>
        </authorList>
    </citation>
    <scope>NUCLEOTIDE SEQUENCE</scope>
</reference>
<gene>
    <name evidence="1" type="ORF">UFOPK4303_00145</name>
</gene>